<name>A0A835YWK6_9STRA</name>
<organism evidence="1 2">
    <name type="scientific">Tribonema minus</name>
    <dbReference type="NCBI Taxonomy" id="303371"/>
    <lineage>
        <taxon>Eukaryota</taxon>
        <taxon>Sar</taxon>
        <taxon>Stramenopiles</taxon>
        <taxon>Ochrophyta</taxon>
        <taxon>PX clade</taxon>
        <taxon>Xanthophyceae</taxon>
        <taxon>Tribonematales</taxon>
        <taxon>Tribonemataceae</taxon>
        <taxon>Tribonema</taxon>
    </lineage>
</organism>
<proteinExistence type="predicted"/>
<reference evidence="1" key="1">
    <citation type="submission" date="2021-02" db="EMBL/GenBank/DDBJ databases">
        <title>First Annotated Genome of the Yellow-green Alga Tribonema minus.</title>
        <authorList>
            <person name="Mahan K.M."/>
        </authorList>
    </citation>
    <scope>NUCLEOTIDE SEQUENCE</scope>
    <source>
        <strain evidence="1">UTEX B ZZ1240</strain>
    </source>
</reference>
<dbReference type="Proteomes" id="UP000664859">
    <property type="component" value="Unassembled WGS sequence"/>
</dbReference>
<dbReference type="AlphaFoldDB" id="A0A835YWK6"/>
<accession>A0A835YWK6</accession>
<comment type="caution">
    <text evidence="1">The sequence shown here is derived from an EMBL/GenBank/DDBJ whole genome shotgun (WGS) entry which is preliminary data.</text>
</comment>
<evidence type="ECO:0000313" key="2">
    <source>
        <dbReference type="Proteomes" id="UP000664859"/>
    </source>
</evidence>
<dbReference type="EMBL" id="JAFCMP010000519">
    <property type="protein sequence ID" value="KAG5177948.1"/>
    <property type="molecule type" value="Genomic_DNA"/>
</dbReference>
<sequence length="117" mass="12737">MPWITKRQGCTATVQLPSQRYAPGPLHLSVCRAAAGTSAADVESGTNTAEAGSVMKPADAQFAVYLHNAMELHVRSLYEAVATGPLGMYALSWPLMKIMLMKIMRALSDCSARREYF</sequence>
<evidence type="ECO:0000313" key="1">
    <source>
        <dbReference type="EMBL" id="KAG5177948.1"/>
    </source>
</evidence>
<gene>
    <name evidence="1" type="ORF">JKP88DRAFT_248408</name>
</gene>
<protein>
    <submittedName>
        <fullName evidence="1">Uncharacterized protein</fullName>
    </submittedName>
</protein>
<keyword evidence="2" id="KW-1185">Reference proteome</keyword>